<evidence type="ECO:0000313" key="10">
    <source>
        <dbReference type="EMBL" id="NVN42031.1"/>
    </source>
</evidence>
<keyword evidence="4 5" id="KW-0131">Cell cycle</keyword>
<dbReference type="RefSeq" id="WP_176614864.1">
    <property type="nucleotide sequence ID" value="NZ_JABXXR010000247.1"/>
</dbReference>
<reference evidence="10 11" key="1">
    <citation type="submission" date="2020-06" db="EMBL/GenBank/DDBJ databases">
        <title>Description of novel acetic acid bacteria.</title>
        <authorList>
            <person name="Sombolestani A."/>
        </authorList>
    </citation>
    <scope>NUCLEOTIDE SEQUENCE [LARGE SCALE GENOMIC DNA]</scope>
    <source>
        <strain evidence="10 11">LMG 27010</strain>
    </source>
</reference>
<dbReference type="PANTHER" id="PTHR32432">
    <property type="entry name" value="CELL DIVISION PROTEIN FTSA-RELATED"/>
    <property type="match status" value="1"/>
</dbReference>
<dbReference type="Proteomes" id="UP000585665">
    <property type="component" value="Unassembled WGS sequence"/>
</dbReference>
<evidence type="ECO:0000256" key="6">
    <source>
        <dbReference type="PIRNR" id="PIRNR003101"/>
    </source>
</evidence>
<dbReference type="CDD" id="cd24048">
    <property type="entry name" value="ASKHA_NBD_FtsA"/>
    <property type="match status" value="1"/>
</dbReference>
<evidence type="ECO:0000259" key="9">
    <source>
        <dbReference type="SMART" id="SM00842"/>
    </source>
</evidence>
<keyword evidence="2 5" id="KW-0132">Cell division</keyword>
<keyword evidence="1 5" id="KW-1003">Cell membrane</keyword>
<keyword evidence="7" id="KW-0175">Coiled coil</keyword>
<evidence type="ECO:0000313" key="11">
    <source>
        <dbReference type="Proteomes" id="UP000585665"/>
    </source>
</evidence>
<feature type="region of interest" description="Disordered" evidence="8">
    <location>
        <begin position="1"/>
        <end position="31"/>
    </location>
</feature>
<comment type="subunit">
    <text evidence="5">Self-interacts. Interacts with FtsZ.</text>
</comment>
<dbReference type="HAMAP" id="MF_02033">
    <property type="entry name" value="FtsA"/>
    <property type="match status" value="1"/>
</dbReference>
<evidence type="ECO:0000256" key="4">
    <source>
        <dbReference type="ARBA" id="ARBA00023306"/>
    </source>
</evidence>
<evidence type="ECO:0000256" key="2">
    <source>
        <dbReference type="ARBA" id="ARBA00022618"/>
    </source>
</evidence>
<dbReference type="GO" id="GO:0009898">
    <property type="term" value="C:cytoplasmic side of plasma membrane"/>
    <property type="evidence" value="ECO:0007669"/>
    <property type="project" value="UniProtKB-UniRule"/>
</dbReference>
<gene>
    <name evidence="5 10" type="primary">ftsA</name>
    <name evidence="10" type="ORF">HUK82_15900</name>
</gene>
<comment type="caution">
    <text evidence="10">The sequence shown here is derived from an EMBL/GenBank/DDBJ whole genome shotgun (WGS) entry which is preliminary data.</text>
</comment>
<dbReference type="NCBIfam" id="TIGR01174">
    <property type="entry name" value="ftsA"/>
    <property type="match status" value="1"/>
</dbReference>
<dbReference type="GO" id="GO:0043093">
    <property type="term" value="P:FtsZ-dependent cytokinesis"/>
    <property type="evidence" value="ECO:0007669"/>
    <property type="project" value="UniProtKB-UniRule"/>
</dbReference>
<dbReference type="Gene3D" id="3.30.420.40">
    <property type="match status" value="2"/>
</dbReference>
<dbReference type="InterPro" id="IPR043129">
    <property type="entry name" value="ATPase_NBD"/>
</dbReference>
<evidence type="ECO:0000256" key="7">
    <source>
        <dbReference type="SAM" id="Coils"/>
    </source>
</evidence>
<evidence type="ECO:0000256" key="3">
    <source>
        <dbReference type="ARBA" id="ARBA00023136"/>
    </source>
</evidence>
<organism evidence="10 11">
    <name type="scientific">Ameyamaea chiangmaiensis</name>
    <dbReference type="NCBI Taxonomy" id="442969"/>
    <lineage>
        <taxon>Bacteria</taxon>
        <taxon>Pseudomonadati</taxon>
        <taxon>Pseudomonadota</taxon>
        <taxon>Alphaproteobacteria</taxon>
        <taxon>Acetobacterales</taxon>
        <taxon>Acetobacteraceae</taxon>
        <taxon>Ameyamaea</taxon>
    </lineage>
</organism>
<dbReference type="SMART" id="SM00842">
    <property type="entry name" value="FtsA"/>
    <property type="match status" value="1"/>
</dbReference>
<comment type="similarity">
    <text evidence="5 6">Belongs to the FtsA/MreB family.</text>
</comment>
<evidence type="ECO:0000256" key="8">
    <source>
        <dbReference type="SAM" id="MobiDB-lite"/>
    </source>
</evidence>
<keyword evidence="3 5" id="KW-0472">Membrane</keyword>
<accession>A0A850PL27</accession>
<dbReference type="GO" id="GO:0032153">
    <property type="term" value="C:cell division site"/>
    <property type="evidence" value="ECO:0007669"/>
    <property type="project" value="UniProtKB-UniRule"/>
</dbReference>
<dbReference type="EMBL" id="JABXXR010000247">
    <property type="protein sequence ID" value="NVN42031.1"/>
    <property type="molecule type" value="Genomic_DNA"/>
</dbReference>
<name>A0A850PL27_9PROT</name>
<dbReference type="InterPro" id="IPR050696">
    <property type="entry name" value="FtsA/MreB"/>
</dbReference>
<dbReference type="Pfam" id="PF02491">
    <property type="entry name" value="SHS2_FTSA"/>
    <property type="match status" value="1"/>
</dbReference>
<dbReference type="AlphaFoldDB" id="A0A850PL27"/>
<feature type="compositionally biased region" description="Pro residues" evidence="8">
    <location>
        <begin position="1"/>
        <end position="11"/>
    </location>
</feature>
<dbReference type="InterPro" id="IPR020823">
    <property type="entry name" value="Cell_div_FtsA"/>
</dbReference>
<protein>
    <recommendedName>
        <fullName evidence="5 6">Cell division protein FtsA</fullName>
    </recommendedName>
</protein>
<dbReference type="PANTHER" id="PTHR32432:SF4">
    <property type="entry name" value="CELL DIVISION PROTEIN FTSA"/>
    <property type="match status" value="1"/>
</dbReference>
<feature type="coiled-coil region" evidence="7">
    <location>
        <begin position="211"/>
        <end position="238"/>
    </location>
</feature>
<comment type="subcellular location">
    <subcellularLocation>
        <location evidence="5">Cell membrane</location>
        <topology evidence="5">Peripheral membrane protein</topology>
        <orientation evidence="5">Cytoplasmic side</orientation>
    </subcellularLocation>
    <text evidence="5">Localizes to the Z ring in an FtsZ-dependent manner. Targeted to the membrane through a conserved C-terminal amphipathic helix.</text>
</comment>
<keyword evidence="11" id="KW-1185">Reference proteome</keyword>
<evidence type="ECO:0000256" key="1">
    <source>
        <dbReference type="ARBA" id="ARBA00022475"/>
    </source>
</evidence>
<sequence>MNDLIPVPPEKTPASGRRRRTRRGSRDVALTTDTRAQHHVLALPPPRSQPPHHAWRQGVFGVLDIGSTKITCLIGRGEPDGTIKVLGKGWQRSEGVRGGAITDIRRAEAAIRAAVGEAEEQAERSLTDVVVNLSSGSPESRLFNVRWPVGGREVTDADVRRIVTEGQLRARSEGRSVIHTLPLAYAVDDTTGVVDPRGHVCDQLTGRLHVIDAATGTLATLEALLARAELKIRALVSAPLASGLAVLDREERDLGATVVDMGGDTTTLGIFGEGQLIHTAQIGVGGRHITRDLARILSTSEETAERLKTMYGSANFSDDDGEDALPIELIGESAAPLSRVSRSRVISIIHPRIEETLELVRDRLDASGFGKAATGGVVLTGGGSLLEGVGLLAASILDRPIRMGYPTGFRDLPQDAPASAGFATTAGLLSWAAGSDRSFNDVDVSEPGASGLLGRIVNFLRDRV</sequence>
<proteinExistence type="inferred from homology"/>
<dbReference type="SUPFAM" id="SSF53067">
    <property type="entry name" value="Actin-like ATPase domain"/>
    <property type="match status" value="2"/>
</dbReference>
<dbReference type="Pfam" id="PF14450">
    <property type="entry name" value="FtsA"/>
    <property type="match status" value="1"/>
</dbReference>
<feature type="domain" description="SHS2" evidence="9">
    <location>
        <begin position="60"/>
        <end position="246"/>
    </location>
</feature>
<dbReference type="PIRSF" id="PIRSF003101">
    <property type="entry name" value="FtsA"/>
    <property type="match status" value="1"/>
</dbReference>
<comment type="function">
    <text evidence="5 6">Cell division protein that is involved in the assembly of the Z ring. May serve as a membrane anchor for the Z ring.</text>
</comment>
<dbReference type="InterPro" id="IPR003494">
    <property type="entry name" value="SHS2_FtsA"/>
</dbReference>
<evidence type="ECO:0000256" key="5">
    <source>
        <dbReference type="HAMAP-Rule" id="MF_02033"/>
    </source>
</evidence>